<dbReference type="EMBL" id="FNON01000003">
    <property type="protein sequence ID" value="SDX55909.1"/>
    <property type="molecule type" value="Genomic_DNA"/>
</dbReference>
<reference evidence="2 3" key="1">
    <citation type="submission" date="2016-10" db="EMBL/GenBank/DDBJ databases">
        <authorList>
            <person name="de Groot N.N."/>
        </authorList>
    </citation>
    <scope>NUCLEOTIDE SEQUENCE [LARGE SCALE GENOMIC DNA]</scope>
    <source>
        <strain evidence="2 3">CPCC 202699</strain>
    </source>
</reference>
<evidence type="ECO:0000313" key="2">
    <source>
        <dbReference type="EMBL" id="SDX55909.1"/>
    </source>
</evidence>
<dbReference type="Proteomes" id="UP000199515">
    <property type="component" value="Unassembled WGS sequence"/>
</dbReference>
<feature type="compositionally biased region" description="Pro residues" evidence="1">
    <location>
        <begin position="383"/>
        <end position="401"/>
    </location>
</feature>
<evidence type="ECO:0008006" key="4">
    <source>
        <dbReference type="Google" id="ProtNLM"/>
    </source>
</evidence>
<organism evidence="2 3">
    <name type="scientific">Amycolatopsis xylanica</name>
    <dbReference type="NCBI Taxonomy" id="589385"/>
    <lineage>
        <taxon>Bacteria</taxon>
        <taxon>Bacillati</taxon>
        <taxon>Actinomycetota</taxon>
        <taxon>Actinomycetes</taxon>
        <taxon>Pseudonocardiales</taxon>
        <taxon>Pseudonocardiaceae</taxon>
        <taxon>Amycolatopsis</taxon>
    </lineage>
</organism>
<dbReference type="OrthoDB" id="3638007at2"/>
<dbReference type="AlphaFoldDB" id="A0A1H3CR64"/>
<feature type="compositionally biased region" description="Pro residues" evidence="1">
    <location>
        <begin position="412"/>
        <end position="421"/>
    </location>
</feature>
<protein>
    <recommendedName>
        <fullName evidence="4">PPE family protein</fullName>
    </recommendedName>
</protein>
<dbReference type="STRING" id="589385.SAMN05421504_103102"/>
<gene>
    <name evidence="2" type="ORF">SAMN05421504_103102</name>
</gene>
<name>A0A1H3CR64_9PSEU</name>
<sequence length="597" mass="61700">MDDRTAAVSDPASPEYDPNSPYYDVTADSSSKYYVGPLADGVESGGEIREQATADVDRQIADEEHWTHQVIDPAVRDARIQRLYEQRLEEARRGLDAGLELRPAATIPRTAWENASHEQMNDAIFTSADSATIAESSEEWVRVGNELAHHQRVLADAIADSTADWRGAGGDAVREHLAGVGKWLGVTSQGAALTGRQQQIHSQTLNETQKRMAANPPVAFSPQEANARLVQITDPVEYALRSNEDLKVYQAQQAGREQAARIMTQFDETVGSATITPAFPPPPKLPGSGSGSSAGGGATQPAQQLRDRRDPTDVTADSFPASRTAPLEPFQTGSKDGQPAQQVPPSAPPLGDTGSNIPSHTAFPVSGDAPPLDERTRTTGFTPDPPPLSGGPTPGGMPPIPEHSTPRNTPYPVNPMPPPIPTGTGPTGTRPTNTGGPVGAPPVDPRKIPTIGRTGGINGDSIASRLGGGPDETGGSRGGAPKLGGGGGSTRGGSMGSFGPGGSAAGESALTGGKGTAAGPVGRGFEAESAARGAGPQANRPMPAGAGGMGGAGAGKKGEEDKEHGVAEYIEGDKELFSSEEIVAPPVIGDWNNTDWR</sequence>
<feature type="compositionally biased region" description="Gly residues" evidence="1">
    <location>
        <begin position="466"/>
        <end position="504"/>
    </location>
</feature>
<feature type="compositionally biased region" description="Low complexity" evidence="1">
    <location>
        <begin position="422"/>
        <end position="435"/>
    </location>
</feature>
<feature type="compositionally biased region" description="Gly residues" evidence="1">
    <location>
        <begin position="545"/>
        <end position="555"/>
    </location>
</feature>
<evidence type="ECO:0000256" key="1">
    <source>
        <dbReference type="SAM" id="MobiDB-lite"/>
    </source>
</evidence>
<proteinExistence type="predicted"/>
<accession>A0A1H3CR64</accession>
<dbReference type="Gene3D" id="1.20.1260.20">
    <property type="entry name" value="PPE superfamily"/>
    <property type="match status" value="1"/>
</dbReference>
<feature type="region of interest" description="Disordered" evidence="1">
    <location>
        <begin position="273"/>
        <end position="563"/>
    </location>
</feature>
<dbReference type="RefSeq" id="WP_091289229.1">
    <property type="nucleotide sequence ID" value="NZ_FNON01000003.1"/>
</dbReference>
<dbReference type="InterPro" id="IPR038332">
    <property type="entry name" value="PPE_sf"/>
</dbReference>
<evidence type="ECO:0000313" key="3">
    <source>
        <dbReference type="Proteomes" id="UP000199515"/>
    </source>
</evidence>
<keyword evidence="3" id="KW-1185">Reference proteome</keyword>
<dbReference type="SUPFAM" id="SSF140459">
    <property type="entry name" value="PE/PPE dimer-like"/>
    <property type="match status" value="1"/>
</dbReference>
<feature type="region of interest" description="Disordered" evidence="1">
    <location>
        <begin position="1"/>
        <end position="22"/>
    </location>
</feature>
<feature type="compositionally biased region" description="Gly residues" evidence="1">
    <location>
        <begin position="288"/>
        <end position="298"/>
    </location>
</feature>